<dbReference type="NCBIfam" id="NF001209">
    <property type="entry name" value="PRK00175.1"/>
    <property type="match status" value="1"/>
</dbReference>
<dbReference type="GO" id="GO:0016787">
    <property type="term" value="F:hydrolase activity"/>
    <property type="evidence" value="ECO:0007669"/>
    <property type="project" value="UniProtKB-KW"/>
</dbReference>
<dbReference type="InterPro" id="IPR029058">
    <property type="entry name" value="AB_hydrolase_fold"/>
</dbReference>
<dbReference type="AlphaFoldDB" id="A0AAV0BQ20"/>
<dbReference type="Pfam" id="PF00561">
    <property type="entry name" value="Abhydrolase_1"/>
    <property type="match status" value="1"/>
</dbReference>
<evidence type="ECO:0000313" key="4">
    <source>
        <dbReference type="Proteomes" id="UP001153365"/>
    </source>
</evidence>
<dbReference type="InterPro" id="IPR008220">
    <property type="entry name" value="HAT_MetX-like"/>
</dbReference>
<comment type="similarity">
    <text evidence="1">Belongs to the AB hydrolase superfamily. MetX family.</text>
</comment>
<keyword evidence="4" id="KW-1185">Reference proteome</keyword>
<dbReference type="HAMAP" id="MF_00296">
    <property type="entry name" value="MetX_acyltransf"/>
    <property type="match status" value="1"/>
</dbReference>
<dbReference type="PANTHER" id="PTHR32268:SF16">
    <property type="entry name" value="SERINE O-SUCCINYLTRANSFERASE"/>
    <property type="match status" value="1"/>
</dbReference>
<keyword evidence="3" id="KW-0378">Hydrolase</keyword>
<dbReference type="GO" id="GO:0005739">
    <property type="term" value="C:mitochondrion"/>
    <property type="evidence" value="ECO:0007669"/>
    <property type="project" value="TreeGrafter"/>
</dbReference>
<dbReference type="SUPFAM" id="SSF53474">
    <property type="entry name" value="alpha/beta-Hydrolases"/>
    <property type="match status" value="1"/>
</dbReference>
<dbReference type="GO" id="GO:0006535">
    <property type="term" value="P:cysteine biosynthetic process from serine"/>
    <property type="evidence" value="ECO:0007669"/>
    <property type="project" value="TreeGrafter"/>
</dbReference>
<proteinExistence type="inferred from homology"/>
<protein>
    <submittedName>
        <fullName evidence="3">Alpha/Beta hydrolase protein</fullName>
    </submittedName>
</protein>
<dbReference type="GO" id="GO:0009086">
    <property type="term" value="P:methionine biosynthetic process"/>
    <property type="evidence" value="ECO:0007669"/>
    <property type="project" value="TreeGrafter"/>
</dbReference>
<organism evidence="3 4">
    <name type="scientific">Phakopsora pachyrhizi</name>
    <name type="common">Asian soybean rust disease fungus</name>
    <dbReference type="NCBI Taxonomy" id="170000"/>
    <lineage>
        <taxon>Eukaryota</taxon>
        <taxon>Fungi</taxon>
        <taxon>Dikarya</taxon>
        <taxon>Basidiomycota</taxon>
        <taxon>Pucciniomycotina</taxon>
        <taxon>Pucciniomycetes</taxon>
        <taxon>Pucciniales</taxon>
        <taxon>Phakopsoraceae</taxon>
        <taxon>Phakopsora</taxon>
    </lineage>
</organism>
<dbReference type="Proteomes" id="UP001153365">
    <property type="component" value="Unassembled WGS sequence"/>
</dbReference>
<dbReference type="InterPro" id="IPR000073">
    <property type="entry name" value="AB_hydrolase_1"/>
</dbReference>
<dbReference type="GO" id="GO:0009001">
    <property type="term" value="F:serine O-acetyltransferase activity"/>
    <property type="evidence" value="ECO:0007669"/>
    <property type="project" value="TreeGrafter"/>
</dbReference>
<sequence length="562" mass="63019">MGYRTEGERGKIKTVLDRLPWPLGHASVPYLRLKLPFGFSDVNSAHSLFIAASSRSFSLTANLLKNQEHIGQPEFPCVQQHHSRSANLMKLRDGTHSSAWNGVHGVYNIGTSKSSAHISEGPEPAYSNTTSGYKIYHHPDQFKLDYGQSLSSFDLAYETWGILSSAKDNVILLHTGLSASSHAKSHDFNKSLGWWEKFIGHGPNYPIDLDRYFVICTNVLGSCYGSTGPSSINPETNEPYGTHFPIISIFDMVRAQFKLLDHLGISKLFASVGSSMGGMQSIVTAWLEPQRVQRVVSISGCGRTGPSSIALRYAQRSVLMSDPNWSNGFYYGKIPPHVGMKLARQIATITYRSGPEWEQRFGRQRLHVEDVNSRKDVSRPVLCPDFLIESYLDHQGEQFCLKYDANSLIYISKAMDLFDMTQEGLEELNLFRSTKSEPQGDILNSNRNENLNTLKNAQQGTNDRILSSLPNYEFQVINSLAKTFEGLDKSQKFLILGVQSDVLFPINLQRQLAESIRFSGNKNLIYYELDSPYGHDTFLIDLAGVGGGKFHFGICFSYMIRY</sequence>
<dbReference type="GO" id="GO:0009092">
    <property type="term" value="P:homoserine metabolic process"/>
    <property type="evidence" value="ECO:0007669"/>
    <property type="project" value="TreeGrafter"/>
</dbReference>
<evidence type="ECO:0000313" key="3">
    <source>
        <dbReference type="EMBL" id="CAH7689448.1"/>
    </source>
</evidence>
<reference evidence="3" key="1">
    <citation type="submission" date="2022-06" db="EMBL/GenBank/DDBJ databases">
        <authorList>
            <consortium name="SYNGENTA / RWTH Aachen University"/>
        </authorList>
    </citation>
    <scope>NUCLEOTIDE SEQUENCE</scope>
</reference>
<dbReference type="NCBIfam" id="TIGR01392">
    <property type="entry name" value="homoserO_Ac_trn"/>
    <property type="match status" value="1"/>
</dbReference>
<evidence type="ECO:0000256" key="1">
    <source>
        <dbReference type="ARBA" id="ARBA00006886"/>
    </source>
</evidence>
<dbReference type="PANTHER" id="PTHR32268">
    <property type="entry name" value="HOMOSERINE O-ACETYLTRANSFERASE"/>
    <property type="match status" value="1"/>
</dbReference>
<accession>A0AAV0BQ20</accession>
<dbReference type="Gene3D" id="3.40.50.1820">
    <property type="entry name" value="alpha/beta hydrolase"/>
    <property type="match status" value="1"/>
</dbReference>
<evidence type="ECO:0000259" key="2">
    <source>
        <dbReference type="Pfam" id="PF00561"/>
    </source>
</evidence>
<gene>
    <name evidence="3" type="ORF">PPACK8108_LOCUS24529</name>
</gene>
<comment type="caution">
    <text evidence="3">The sequence shown here is derived from an EMBL/GenBank/DDBJ whole genome shotgun (WGS) entry which is preliminary data.</text>
</comment>
<name>A0AAV0BQ20_PHAPC</name>
<dbReference type="EMBL" id="CALTRL010006078">
    <property type="protein sequence ID" value="CAH7689448.1"/>
    <property type="molecule type" value="Genomic_DNA"/>
</dbReference>
<feature type="domain" description="AB hydrolase-1" evidence="2">
    <location>
        <begin position="170"/>
        <end position="539"/>
    </location>
</feature>
<dbReference type="GO" id="GO:0004414">
    <property type="term" value="F:homoserine O-acetyltransferase activity"/>
    <property type="evidence" value="ECO:0007669"/>
    <property type="project" value="TreeGrafter"/>
</dbReference>